<feature type="compositionally biased region" description="Polar residues" evidence="2">
    <location>
        <begin position="213"/>
        <end position="224"/>
    </location>
</feature>
<feature type="region of interest" description="Disordered" evidence="2">
    <location>
        <begin position="203"/>
        <end position="242"/>
    </location>
</feature>
<dbReference type="Gramene" id="KQK00048">
    <property type="protein sequence ID" value="KQK00048"/>
    <property type="gene ID" value="BRADI_3g46987v3"/>
</dbReference>
<feature type="region of interest" description="Disordered" evidence="2">
    <location>
        <begin position="255"/>
        <end position="289"/>
    </location>
</feature>
<dbReference type="OMA" id="ENHEPHA"/>
<dbReference type="GeneID" id="100841453"/>
<name>I1IAX8_BRADI</name>
<dbReference type="EMBL" id="CM000882">
    <property type="protein sequence ID" value="KQK00048.1"/>
    <property type="molecule type" value="Genomic_DNA"/>
</dbReference>
<dbReference type="AlphaFoldDB" id="I1IAX8"/>
<dbReference type="OrthoDB" id="657513at2759"/>
<reference evidence="3" key="2">
    <citation type="submission" date="2017-06" db="EMBL/GenBank/DDBJ databases">
        <title>WGS assembly of Brachypodium distachyon.</title>
        <authorList>
            <consortium name="The International Brachypodium Initiative"/>
            <person name="Lucas S."/>
            <person name="Harmon-Smith M."/>
            <person name="Lail K."/>
            <person name="Tice H."/>
            <person name="Grimwood J."/>
            <person name="Bruce D."/>
            <person name="Barry K."/>
            <person name="Shu S."/>
            <person name="Lindquist E."/>
            <person name="Wang M."/>
            <person name="Pitluck S."/>
            <person name="Vogel J.P."/>
            <person name="Garvin D.F."/>
            <person name="Mockler T.C."/>
            <person name="Schmutz J."/>
            <person name="Rokhsar D."/>
            <person name="Bevan M.W."/>
        </authorList>
    </citation>
    <scope>NUCLEOTIDE SEQUENCE</scope>
    <source>
        <strain evidence="3">Bd21</strain>
    </source>
</reference>
<feature type="region of interest" description="Disordered" evidence="2">
    <location>
        <begin position="491"/>
        <end position="513"/>
    </location>
</feature>
<accession>I1IAX8</accession>
<evidence type="ECO:0000313" key="3">
    <source>
        <dbReference type="EMBL" id="KQK00048.1"/>
    </source>
</evidence>
<sequence length="652" mass="71800">MAESEVEALRKAYAEIMLNTTKESAARVLAAEERAAVLEGRVAAAKEDGVAALVRLKAIMEARIKEVESKSLAHVRKINELQEQLHGAQNTVASLQVELQTANTELEQTRTTLAEERNNILPTCDEMDSNKNRSSCSKMHVQSRSVSLKNKDTADDICCVPTSTESGAAENRENVCGTDVSSIARNKKSKLYRYGCTQRIRALKRRSPRADSSEQNGMQASVLNIRSKMGKNNTARNTRRTRSIMEQILETEFQGNCKRKRGQRRRPSYKHDSSEVHGKTEDTSSDASDKDGCLQLLKALEQDLSPPNMFTRHSGEGLTDRKDYLPIGGKDAPALIEAPALSKMQIVRRKRTKTVRISDDGYSLSKSAPGNTLRTSTNKDTIFKSEQTSESIDNHSDTPASKNVSGLSVGTENLMHPSDGTENLMYPSDDTENLKQPSDATENSMHPSDHIENLMQLSDTTESLMHPNIASTGQFESGNSSPLVLQSTKRQIDSEGELRVDHPKCRTPETNSAGWQEVKVDESCNLALDRSGPSAIISLDKEQNAMASGVPVQPGGARRIQYTFNRRKRKSMSLDSTPQGAIPEKGSSLVNLTDKQESQALPGKSSNLVNLADKQESQALPETQNLLVESPQDDSELVHVAQQLVLLSELKW</sequence>
<feature type="region of interest" description="Disordered" evidence="2">
    <location>
        <begin position="568"/>
        <end position="587"/>
    </location>
</feature>
<protein>
    <submittedName>
        <fullName evidence="3 4">Uncharacterized protein</fullName>
    </submittedName>
</protein>
<dbReference type="eggNOG" id="ENOG502QRQ3">
    <property type="taxonomic scope" value="Eukaryota"/>
</dbReference>
<feature type="compositionally biased region" description="Polar residues" evidence="2">
    <location>
        <begin position="434"/>
        <end position="445"/>
    </location>
</feature>
<dbReference type="RefSeq" id="XP_003575231.1">
    <property type="nucleotide sequence ID" value="XM_003575183.4"/>
</dbReference>
<reference evidence="4" key="3">
    <citation type="submission" date="2018-08" db="UniProtKB">
        <authorList>
            <consortium name="EnsemblPlants"/>
        </authorList>
    </citation>
    <scope>IDENTIFICATION</scope>
    <source>
        <strain evidence="4">cv. Bd21</strain>
    </source>
</reference>
<feature type="compositionally biased region" description="Basic and acidic residues" evidence="2">
    <location>
        <begin position="491"/>
        <end position="507"/>
    </location>
</feature>
<dbReference type="KEGG" id="bdi:100841453"/>
<keyword evidence="1" id="KW-0175">Coiled coil</keyword>
<feature type="region of interest" description="Disordered" evidence="2">
    <location>
        <begin position="360"/>
        <end position="445"/>
    </location>
</feature>
<feature type="compositionally biased region" description="Basic and acidic residues" evidence="2">
    <location>
        <begin position="269"/>
        <end position="289"/>
    </location>
</feature>
<evidence type="ECO:0000256" key="2">
    <source>
        <dbReference type="SAM" id="MobiDB-lite"/>
    </source>
</evidence>
<proteinExistence type="predicted"/>
<feature type="coiled-coil region" evidence="1">
    <location>
        <begin position="28"/>
        <end position="119"/>
    </location>
</feature>
<reference evidence="3 4" key="1">
    <citation type="journal article" date="2010" name="Nature">
        <title>Genome sequencing and analysis of the model grass Brachypodium distachyon.</title>
        <authorList>
            <consortium name="International Brachypodium Initiative"/>
        </authorList>
    </citation>
    <scope>NUCLEOTIDE SEQUENCE [LARGE SCALE GENOMIC DNA]</scope>
    <source>
        <strain evidence="3 4">Bd21</strain>
    </source>
</reference>
<dbReference type="PANTHER" id="PTHR34778">
    <property type="entry name" value="OS02G0580700 PROTEIN"/>
    <property type="match status" value="1"/>
</dbReference>
<dbReference type="STRING" id="15368.I1IAX8"/>
<organism evidence="3">
    <name type="scientific">Brachypodium distachyon</name>
    <name type="common">Purple false brome</name>
    <name type="synonym">Trachynia distachya</name>
    <dbReference type="NCBI Taxonomy" id="15368"/>
    <lineage>
        <taxon>Eukaryota</taxon>
        <taxon>Viridiplantae</taxon>
        <taxon>Streptophyta</taxon>
        <taxon>Embryophyta</taxon>
        <taxon>Tracheophyta</taxon>
        <taxon>Spermatophyta</taxon>
        <taxon>Magnoliopsida</taxon>
        <taxon>Liliopsida</taxon>
        <taxon>Poales</taxon>
        <taxon>Poaceae</taxon>
        <taxon>BOP clade</taxon>
        <taxon>Pooideae</taxon>
        <taxon>Stipodae</taxon>
        <taxon>Brachypodieae</taxon>
        <taxon>Brachypodium</taxon>
    </lineage>
</organism>
<keyword evidence="5" id="KW-1185">Reference proteome</keyword>
<dbReference type="PANTHER" id="PTHR34778:SF2">
    <property type="entry name" value="OS02G0580700 PROTEIN"/>
    <property type="match status" value="1"/>
</dbReference>
<feature type="compositionally biased region" description="Basic residues" evidence="2">
    <location>
        <begin position="257"/>
        <end position="268"/>
    </location>
</feature>
<dbReference type="HOGENOM" id="CLU_032694_0_0_1"/>
<dbReference type="Proteomes" id="UP000008810">
    <property type="component" value="Chromosome 3"/>
</dbReference>
<dbReference type="FunCoup" id="I1IAX8">
    <property type="interactions" value="1843"/>
</dbReference>
<evidence type="ECO:0000313" key="5">
    <source>
        <dbReference type="Proteomes" id="UP000008810"/>
    </source>
</evidence>
<feature type="compositionally biased region" description="Polar residues" evidence="2">
    <location>
        <begin position="364"/>
        <end position="411"/>
    </location>
</feature>
<gene>
    <name evidence="4" type="primary">LOC100841453</name>
    <name evidence="3" type="ORF">BRADI_3g46987v3</name>
</gene>
<dbReference type="ExpressionAtlas" id="I1IAX8">
    <property type="expression patterns" value="baseline"/>
</dbReference>
<evidence type="ECO:0000313" key="4">
    <source>
        <dbReference type="EnsemblPlants" id="KQK00048"/>
    </source>
</evidence>
<evidence type="ECO:0000256" key="1">
    <source>
        <dbReference type="SAM" id="Coils"/>
    </source>
</evidence>
<dbReference type="EnsemblPlants" id="KQK00048">
    <property type="protein sequence ID" value="KQK00048"/>
    <property type="gene ID" value="BRADI_3g46987v3"/>
</dbReference>